<evidence type="ECO:0000256" key="4">
    <source>
        <dbReference type="ARBA" id="ARBA00022946"/>
    </source>
</evidence>
<keyword evidence="4" id="KW-0809">Transit peptide</keyword>
<dbReference type="InterPro" id="IPR051035">
    <property type="entry name" value="Mito_inheritance_9"/>
</dbReference>
<dbReference type="VEuPathDB" id="FungiDB:YALI1_D21120g"/>
<dbReference type="EMBL" id="CP017556">
    <property type="protein sequence ID" value="AOW04182.1"/>
    <property type="molecule type" value="Genomic_DNA"/>
</dbReference>
<dbReference type="OMA" id="GWIPQDM"/>
<reference evidence="7 9" key="1">
    <citation type="journal article" date="2016" name="PLoS ONE">
        <title>Sequence Assembly of Yarrowia lipolytica Strain W29/CLIB89 Shows Transposable Element Diversity.</title>
        <authorList>
            <person name="Magnan C."/>
            <person name="Yu J."/>
            <person name="Chang I."/>
            <person name="Jahn E."/>
            <person name="Kanomata Y."/>
            <person name="Wu J."/>
            <person name="Zeller M."/>
            <person name="Oakes M."/>
            <person name="Baldi P."/>
            <person name="Sandmeyer S."/>
        </authorList>
    </citation>
    <scope>NUCLEOTIDE SEQUENCE [LARGE SCALE GENOMIC DNA]</scope>
    <source>
        <strain evidence="7">CLIB89</strain>
        <strain evidence="9">CLIB89(W29)</strain>
    </source>
</reference>
<protein>
    <recommendedName>
        <fullName evidence="3">Altered inheritance of mitochondria protein 9, mitochondrial</fullName>
    </recommendedName>
    <alternativeName>
        <fullName evidence="6">Found in mitochondrial proteome protein 29</fullName>
    </alternativeName>
</protein>
<dbReference type="GO" id="GO:0005739">
    <property type="term" value="C:mitochondrion"/>
    <property type="evidence" value="ECO:0007669"/>
    <property type="project" value="UniProtKB-SubCell"/>
</dbReference>
<evidence type="ECO:0000256" key="3">
    <source>
        <dbReference type="ARBA" id="ARBA00016197"/>
    </source>
</evidence>
<dbReference type="GeneID" id="2911225"/>
<dbReference type="PANTHER" id="PTHR36091:SF1">
    <property type="entry name" value="ALTERED INHERITANCE OF MITOCHONDRIA PROTEIN 9, MITOCHONDRIAL"/>
    <property type="match status" value="1"/>
</dbReference>
<evidence type="ECO:0000256" key="6">
    <source>
        <dbReference type="ARBA" id="ARBA00031849"/>
    </source>
</evidence>
<evidence type="ECO:0000256" key="1">
    <source>
        <dbReference type="ARBA" id="ARBA00004173"/>
    </source>
</evidence>
<dbReference type="Proteomes" id="UP000182444">
    <property type="component" value="Chromosome 1D"/>
</dbReference>
<keyword evidence="5" id="KW-0496">Mitochondrion</keyword>
<dbReference type="SUPFAM" id="SSF56112">
    <property type="entry name" value="Protein kinase-like (PK-like)"/>
    <property type="match status" value="1"/>
</dbReference>
<sequence length="579" mass="66359">MQSWNSQSFLSSHFTMLRYACKRAVPRLNAASGLRFQSSKPADGPETVFTSLNEENDPNRDAFFKYTWGTWLKNNEAERAKRETRFSIEGLAEVIKSLPQSGKAPIEAETEIKVTQLASLHEGKHHRVYRVDVDDGKQYVLRIPYGLGSELFRKKRIQSEVATMDFVREKVANNKFIVPEVYSWNATVDNPLDTQYTLMDYFAGRDTLMKHWNPVAQEMTERAAKIKPVVDIYSALLQPEFTRYGSLYFTEDVSSKDASVLAYKGAENDKKELADRWRIGPTTESRFWKNSLPEDSPLRGPWETAEEYIEATAAINLHNLAELAKNGDRNPAVVAAATATYEKYQQLASQLLLRPEVENDNLFSARMGFGDLHPINVLVEGQKDIAESSLALVDFENTSIKPALLIGTPDYVRYGGLKLFKTEDIPNYDQLSDQEKAQVNYMIAQTQNAFTFEFLLNNEAPEFINSFSPRVKRLSEPVRLALNPLYLEDHLDLSEEMIKLQQDWTPIMGMEREFPVHWTNEEYEKQAKDFAEWNQKAMSTPFFQTKGWVPQDMFEQLFGNGLLDKTESGDYVYVPPKKE</sequence>
<comment type="similarity">
    <text evidence="2">Belongs to the AIM9 family.</text>
</comment>
<evidence type="ECO:0000313" key="7">
    <source>
        <dbReference type="EMBL" id="AOW04182.1"/>
    </source>
</evidence>
<gene>
    <name evidence="8" type="ORF">B0I71DRAFT_20941</name>
    <name evidence="7" type="ORF">YALI1_D21120g</name>
</gene>
<dbReference type="InterPro" id="IPR011009">
    <property type="entry name" value="Kinase-like_dom_sf"/>
</dbReference>
<dbReference type="eggNOG" id="ENOG502QV1E">
    <property type="taxonomic scope" value="Eukaryota"/>
</dbReference>
<organism evidence="7 9">
    <name type="scientific">Yarrowia lipolytica</name>
    <name type="common">Candida lipolytica</name>
    <dbReference type="NCBI Taxonomy" id="4952"/>
    <lineage>
        <taxon>Eukaryota</taxon>
        <taxon>Fungi</taxon>
        <taxon>Dikarya</taxon>
        <taxon>Ascomycota</taxon>
        <taxon>Saccharomycotina</taxon>
        <taxon>Dipodascomycetes</taxon>
        <taxon>Dipodascales</taxon>
        <taxon>Dipodascales incertae sedis</taxon>
        <taxon>Yarrowia</taxon>
    </lineage>
</organism>
<dbReference type="PANTHER" id="PTHR36091">
    <property type="entry name" value="ALTERED INHERITANCE OF MITOCHONDRIA PROTEIN 9, MITOCHONDRIAL"/>
    <property type="match status" value="1"/>
</dbReference>
<evidence type="ECO:0000256" key="2">
    <source>
        <dbReference type="ARBA" id="ARBA00005543"/>
    </source>
</evidence>
<name>A0A1D8NEX6_YARLL</name>
<comment type="subcellular location">
    <subcellularLocation>
        <location evidence="1">Mitochondrion</location>
    </subcellularLocation>
</comment>
<dbReference type="Proteomes" id="UP000256601">
    <property type="component" value="Unassembled WGS sequence"/>
</dbReference>
<dbReference type="VEuPathDB" id="FungiDB:YALI0_D17160g"/>
<dbReference type="KEGG" id="yli:2911225"/>
<reference evidence="8 10" key="2">
    <citation type="submission" date="2018-07" db="EMBL/GenBank/DDBJ databases">
        <title>Draft Genome Assemblies for Five Robust Yarrowia lipolytica Strains Exhibiting High Lipid Production and Pentose Sugar Utilization and Sugar Alcohol Secretion from Undetoxified Lignocellulosic Biomass Hydrolysates.</title>
        <authorList>
            <consortium name="DOE Joint Genome Institute"/>
            <person name="Walker C."/>
            <person name="Ryu S."/>
            <person name="Na H."/>
            <person name="Zane M."/>
            <person name="LaButti K."/>
            <person name="Lipzen A."/>
            <person name="Haridas S."/>
            <person name="Barry K."/>
            <person name="Grigoriev I.V."/>
            <person name="Quarterman J."/>
            <person name="Slininger P."/>
            <person name="Dien B."/>
            <person name="Trinh C.T."/>
        </authorList>
    </citation>
    <scope>NUCLEOTIDE SEQUENCE [LARGE SCALE GENOMIC DNA]</scope>
    <source>
        <strain evidence="8 10">YB392</strain>
    </source>
</reference>
<evidence type="ECO:0000256" key="5">
    <source>
        <dbReference type="ARBA" id="ARBA00023128"/>
    </source>
</evidence>
<evidence type="ECO:0000313" key="10">
    <source>
        <dbReference type="Proteomes" id="UP000256601"/>
    </source>
</evidence>
<evidence type="ECO:0000313" key="9">
    <source>
        <dbReference type="Proteomes" id="UP000182444"/>
    </source>
</evidence>
<dbReference type="EMBL" id="KZ859144">
    <property type="protein sequence ID" value="RDW22845.1"/>
    <property type="molecule type" value="Genomic_DNA"/>
</dbReference>
<evidence type="ECO:0000313" key="8">
    <source>
        <dbReference type="EMBL" id="RDW22845.1"/>
    </source>
</evidence>
<accession>A0A1D8NEX6</accession>
<dbReference type="AlphaFoldDB" id="A0A1D8NEX6"/>
<proteinExistence type="inferred from homology"/>